<keyword evidence="1" id="KW-1185">Reference proteome</keyword>
<dbReference type="PROSITE" id="PS00284">
    <property type="entry name" value="SERPIN"/>
    <property type="match status" value="1"/>
</dbReference>
<dbReference type="PaxDb" id="121845-A0A3Q0JIL5"/>
<dbReference type="GeneID" id="113471532"/>
<gene>
    <name evidence="2" type="primary">LOC113471532</name>
</gene>
<dbReference type="RefSeq" id="XP_026686585.1">
    <property type="nucleotide sequence ID" value="XM_026830784.1"/>
</dbReference>
<proteinExistence type="predicted"/>
<organism evidence="1 2">
    <name type="scientific">Diaphorina citri</name>
    <name type="common">Asian citrus psyllid</name>
    <dbReference type="NCBI Taxonomy" id="121845"/>
    <lineage>
        <taxon>Eukaryota</taxon>
        <taxon>Metazoa</taxon>
        <taxon>Ecdysozoa</taxon>
        <taxon>Arthropoda</taxon>
        <taxon>Hexapoda</taxon>
        <taxon>Insecta</taxon>
        <taxon>Pterygota</taxon>
        <taxon>Neoptera</taxon>
        <taxon>Paraneoptera</taxon>
        <taxon>Hemiptera</taxon>
        <taxon>Sternorrhyncha</taxon>
        <taxon>Psylloidea</taxon>
        <taxon>Psyllidae</taxon>
        <taxon>Diaphorininae</taxon>
        <taxon>Diaphorina</taxon>
    </lineage>
</organism>
<dbReference type="AlphaFoldDB" id="A0A3Q0JIL5"/>
<name>A0A3Q0JIL5_DIACI</name>
<evidence type="ECO:0000313" key="2">
    <source>
        <dbReference type="RefSeq" id="XP_026686585.1"/>
    </source>
</evidence>
<dbReference type="Proteomes" id="UP000079169">
    <property type="component" value="Unplaced"/>
</dbReference>
<dbReference type="KEGG" id="dci:113471532"/>
<dbReference type="InterPro" id="IPR023795">
    <property type="entry name" value="Serpin_CS"/>
</dbReference>
<evidence type="ECO:0000313" key="1">
    <source>
        <dbReference type="Proteomes" id="UP000079169"/>
    </source>
</evidence>
<protein>
    <submittedName>
        <fullName evidence="2">Uncharacterized protein LOC113471532</fullName>
    </submittedName>
</protein>
<reference evidence="2" key="1">
    <citation type="submission" date="2025-08" db="UniProtKB">
        <authorList>
            <consortium name="RefSeq"/>
        </authorList>
    </citation>
    <scope>IDENTIFICATION</scope>
</reference>
<accession>A0A3Q0JIL5</accession>
<sequence length="126" mass="14392">MHQENHFPPFLFSALMPTHLFHHAVCVLTKKAICLLSTGEGDCLSIVHKGILNRFWPYELLYSVSRKNNLTVALHMFAMAAPGFSKPIVREFKADHSFMYAIKYSPDNYFDINTNLIIFSGTVNKL</sequence>